<name>A0A383BU05_9ZZZZ</name>
<sequence length="51" mass="5212">MNSKNHKYALLLMAAVAMTASGAMAQAYAQSIDDGMDGYQVGVPGAGIYTG</sequence>
<protein>
    <submittedName>
        <fullName evidence="1">Uncharacterized protein</fullName>
    </submittedName>
</protein>
<proteinExistence type="predicted"/>
<organism evidence="1">
    <name type="scientific">marine metagenome</name>
    <dbReference type="NCBI Taxonomy" id="408172"/>
    <lineage>
        <taxon>unclassified sequences</taxon>
        <taxon>metagenomes</taxon>
        <taxon>ecological metagenomes</taxon>
    </lineage>
</organism>
<dbReference type="EMBL" id="UINC01203213">
    <property type="protein sequence ID" value="SVE23362.1"/>
    <property type="molecule type" value="Genomic_DNA"/>
</dbReference>
<evidence type="ECO:0000313" key="1">
    <source>
        <dbReference type="EMBL" id="SVE23362.1"/>
    </source>
</evidence>
<feature type="non-terminal residue" evidence="1">
    <location>
        <position position="51"/>
    </location>
</feature>
<accession>A0A383BU05</accession>
<gene>
    <name evidence="1" type="ORF">METZ01_LOCUS476216</name>
</gene>
<dbReference type="AlphaFoldDB" id="A0A383BU05"/>
<reference evidence="1" key="1">
    <citation type="submission" date="2018-05" db="EMBL/GenBank/DDBJ databases">
        <authorList>
            <person name="Lanie J.A."/>
            <person name="Ng W.-L."/>
            <person name="Kazmierczak K.M."/>
            <person name="Andrzejewski T.M."/>
            <person name="Davidsen T.M."/>
            <person name="Wayne K.J."/>
            <person name="Tettelin H."/>
            <person name="Glass J.I."/>
            <person name="Rusch D."/>
            <person name="Podicherti R."/>
            <person name="Tsui H.-C.T."/>
            <person name="Winkler M.E."/>
        </authorList>
    </citation>
    <scope>NUCLEOTIDE SEQUENCE</scope>
</reference>